<dbReference type="OrthoDB" id="5132116at2759"/>
<dbReference type="SUPFAM" id="SSF53067">
    <property type="entry name" value="Actin-like ATPase domain"/>
    <property type="match status" value="2"/>
</dbReference>
<evidence type="ECO:0000313" key="3">
    <source>
        <dbReference type="EMBL" id="CDJ50050.1"/>
    </source>
</evidence>
<reference evidence="3" key="1">
    <citation type="submission" date="2013-10" db="EMBL/GenBank/DDBJ databases">
        <title>Genomic analysis of the causative agents of coccidiosis in chickens.</title>
        <authorList>
            <person name="Reid A.J."/>
            <person name="Blake D."/>
            <person name="Billington K."/>
            <person name="Browne H."/>
            <person name="Dunn M."/>
            <person name="Hung S."/>
            <person name="Kawahara F."/>
            <person name="Miranda-Saavedra D."/>
            <person name="Mourier T."/>
            <person name="Nagra H."/>
            <person name="Otto T.D."/>
            <person name="Rawlings N."/>
            <person name="Sanchez A."/>
            <person name="Sanders M."/>
            <person name="Subramaniam C."/>
            <person name="Tay Y."/>
            <person name="Dear P."/>
            <person name="Doerig C."/>
            <person name="Gruber A."/>
            <person name="Parkinson J."/>
            <person name="Shirley M."/>
            <person name="Wan K.L."/>
            <person name="Berriman M."/>
            <person name="Tomley F."/>
            <person name="Pain A."/>
        </authorList>
    </citation>
    <scope>NUCLEOTIDE SEQUENCE [LARGE SCALE GENOMIC DNA]</scope>
    <source>
        <strain evidence="3">Houghton</strain>
    </source>
</reference>
<evidence type="ECO:0000313" key="4">
    <source>
        <dbReference type="Proteomes" id="UP000030750"/>
    </source>
</evidence>
<sequence length="365" mass="39000">MALAEPVIERGVVRDWEALENLLSLCISSVSERTREGDRDRDRSEGDRQSGLQFLVTIPPLEDIEGKEKLLQILFENFAAEAVALLPRAPLGLFASGQSRGLVVEMGHGLTSAVPVFDCYELQHATFRMLVGGAEVSEAFRKEVEKQHGIKASSLPTALVENAKENMLYVQPDSSAATGCSEQTQTPPALELPDGTIVELGIEARSRPCEVYFEGGGLGVENLAALNCSPALKAQVLADASLPSLITSALRCIDSSVQAALNSQIVFCRGGSLLRGLGERVKTELRRATQDQSVQTGNRGSRGFDSQLPASVSLLFASGRKDAAWLGASMLCTLSTFPSLAIGKQKYSEGKADKPALIDNQIGAP</sequence>
<reference evidence="3" key="2">
    <citation type="submission" date="2013-10" db="EMBL/GenBank/DDBJ databases">
        <authorList>
            <person name="Aslett M."/>
        </authorList>
    </citation>
    <scope>NUCLEOTIDE SEQUENCE [LARGE SCALE GENOMIC DNA]</scope>
    <source>
        <strain evidence="3">Houghton</strain>
    </source>
</reference>
<dbReference type="InterPro" id="IPR043129">
    <property type="entry name" value="ATPase_NBD"/>
</dbReference>
<dbReference type="CDD" id="cd10169">
    <property type="entry name" value="ASKHA_NBD_actin-like"/>
    <property type="match status" value="1"/>
</dbReference>
<dbReference type="VEuPathDB" id="ToxoDB:EBH_0030470"/>
<dbReference type="SMART" id="SM00268">
    <property type="entry name" value="ACTIN"/>
    <property type="match status" value="1"/>
</dbReference>
<dbReference type="PRINTS" id="PR00190">
    <property type="entry name" value="ACTIN"/>
</dbReference>
<dbReference type="InterPro" id="IPR004000">
    <property type="entry name" value="Actin"/>
</dbReference>
<dbReference type="Proteomes" id="UP000030750">
    <property type="component" value="Unassembled WGS sequence"/>
</dbReference>
<comment type="similarity">
    <text evidence="2">Belongs to the actin family.</text>
</comment>
<dbReference type="EMBL" id="HG712005">
    <property type="protein sequence ID" value="CDJ50050.1"/>
    <property type="molecule type" value="Genomic_DNA"/>
</dbReference>
<accession>U6LQH8</accession>
<keyword evidence="4" id="KW-1185">Reference proteome</keyword>
<dbReference type="Gene3D" id="3.30.420.40">
    <property type="match status" value="2"/>
</dbReference>
<dbReference type="PANTHER" id="PTHR11937">
    <property type="entry name" value="ACTIN"/>
    <property type="match status" value="1"/>
</dbReference>
<proteinExistence type="inferred from homology"/>
<dbReference type="AlphaFoldDB" id="U6LQH8"/>
<name>U6LQH8_9EIME</name>
<dbReference type="Pfam" id="PF00022">
    <property type="entry name" value="Actin"/>
    <property type="match status" value="2"/>
</dbReference>
<dbReference type="Gene3D" id="3.90.640.10">
    <property type="entry name" value="Actin, Chain A, domain 4"/>
    <property type="match status" value="1"/>
</dbReference>
<organism evidence="3 4">
    <name type="scientific">Eimeria brunetti</name>
    <dbReference type="NCBI Taxonomy" id="51314"/>
    <lineage>
        <taxon>Eukaryota</taxon>
        <taxon>Sar</taxon>
        <taxon>Alveolata</taxon>
        <taxon>Apicomplexa</taxon>
        <taxon>Conoidasida</taxon>
        <taxon>Coccidia</taxon>
        <taxon>Eucoccidiorida</taxon>
        <taxon>Eimeriorina</taxon>
        <taxon>Eimeriidae</taxon>
        <taxon>Eimeria</taxon>
    </lineage>
</organism>
<gene>
    <name evidence="3" type="ORF">EBH_0030470</name>
</gene>
<protein>
    <submittedName>
        <fullName evidence="3">Actin-like protein 7, putative</fullName>
    </submittedName>
</protein>
<evidence type="ECO:0000256" key="1">
    <source>
        <dbReference type="ARBA" id="ARBA00049360"/>
    </source>
</evidence>
<evidence type="ECO:0000256" key="2">
    <source>
        <dbReference type="RuleBase" id="RU000487"/>
    </source>
</evidence>
<comment type="catalytic activity">
    <reaction evidence="1">
        <text>ATP + H2O = ADP + phosphate + H(+)</text>
        <dbReference type="Rhea" id="RHEA:13065"/>
        <dbReference type="ChEBI" id="CHEBI:15377"/>
        <dbReference type="ChEBI" id="CHEBI:15378"/>
        <dbReference type="ChEBI" id="CHEBI:30616"/>
        <dbReference type="ChEBI" id="CHEBI:43474"/>
        <dbReference type="ChEBI" id="CHEBI:456216"/>
    </reaction>
</comment>